<protein>
    <submittedName>
        <fullName evidence="1">Uncharacterized protein</fullName>
    </submittedName>
</protein>
<comment type="caution">
    <text evidence="1">The sequence shown here is derived from an EMBL/GenBank/DDBJ whole genome shotgun (WGS) entry which is preliminary data.</text>
</comment>
<reference evidence="1 2" key="1">
    <citation type="submission" date="2023-07" db="EMBL/GenBank/DDBJ databases">
        <title>Pathogens genome sequencing project 196.</title>
        <authorList>
            <person name="Cao X."/>
        </authorList>
    </citation>
    <scope>NUCLEOTIDE SEQUENCE [LARGE SCALE GENOMIC DNA]</scope>
    <source>
        <strain evidence="1 2">SM41</strain>
    </source>
</reference>
<evidence type="ECO:0000313" key="2">
    <source>
        <dbReference type="Proteomes" id="UP001234811"/>
    </source>
</evidence>
<dbReference type="AlphaFoldDB" id="A0ABD5BNR6"/>
<proteinExistence type="predicted"/>
<accession>A0ABD5BNR6</accession>
<organism evidence="1 2">
    <name type="scientific">Serratia marcescens</name>
    <dbReference type="NCBI Taxonomy" id="615"/>
    <lineage>
        <taxon>Bacteria</taxon>
        <taxon>Pseudomonadati</taxon>
        <taxon>Pseudomonadota</taxon>
        <taxon>Gammaproteobacteria</taxon>
        <taxon>Enterobacterales</taxon>
        <taxon>Yersiniaceae</taxon>
        <taxon>Serratia</taxon>
    </lineage>
</organism>
<feature type="non-terminal residue" evidence="1">
    <location>
        <position position="1"/>
    </location>
</feature>
<dbReference type="EMBL" id="JAVIPQ010000370">
    <property type="protein sequence ID" value="MDQ9557778.1"/>
    <property type="molecule type" value="Genomic_DNA"/>
</dbReference>
<gene>
    <name evidence="1" type="ORF">RF091_19995</name>
</gene>
<name>A0ABD5BNR6_SERMA</name>
<evidence type="ECO:0000313" key="1">
    <source>
        <dbReference type="EMBL" id="MDQ9557778.1"/>
    </source>
</evidence>
<feature type="non-terminal residue" evidence="1">
    <location>
        <position position="97"/>
    </location>
</feature>
<dbReference type="Proteomes" id="UP001234811">
    <property type="component" value="Unassembled WGS sequence"/>
</dbReference>
<sequence length="97" mass="11167">MLTPFSNRITFVAAQEKLEMRAEHQFNRFNQQQAFEVLLHVGDTPLSGARRYRDYLQQSGQFSSLREKIKKAPEGEKLIGATHVYLWGDKLLAAEDV</sequence>